<evidence type="ECO:0000256" key="1">
    <source>
        <dbReference type="SAM" id="MobiDB-lite"/>
    </source>
</evidence>
<reference evidence="3" key="1">
    <citation type="submission" date="2011-07" db="EMBL/GenBank/DDBJ databases">
        <authorList>
            <consortium name="Caenorhabditis brenneri Sequencing and Analysis Consortium"/>
            <person name="Wilson R.K."/>
        </authorList>
    </citation>
    <scope>NUCLEOTIDE SEQUENCE [LARGE SCALE GENOMIC DNA]</scope>
    <source>
        <strain evidence="3">PB2801</strain>
    </source>
</reference>
<accession>G0PB40</accession>
<organism evidence="3">
    <name type="scientific">Caenorhabditis brenneri</name>
    <name type="common">Nematode worm</name>
    <dbReference type="NCBI Taxonomy" id="135651"/>
    <lineage>
        <taxon>Eukaryota</taxon>
        <taxon>Metazoa</taxon>
        <taxon>Ecdysozoa</taxon>
        <taxon>Nematoda</taxon>
        <taxon>Chromadorea</taxon>
        <taxon>Rhabditida</taxon>
        <taxon>Rhabditina</taxon>
        <taxon>Rhabditomorpha</taxon>
        <taxon>Rhabditoidea</taxon>
        <taxon>Rhabditidae</taxon>
        <taxon>Peloderinae</taxon>
        <taxon>Caenorhabditis</taxon>
    </lineage>
</organism>
<dbReference type="EMBL" id="GL380199">
    <property type="protein sequence ID" value="EGT50204.1"/>
    <property type="molecule type" value="Genomic_DNA"/>
</dbReference>
<name>G0PB40_CAEBE</name>
<feature type="region of interest" description="Disordered" evidence="1">
    <location>
        <begin position="1"/>
        <end position="36"/>
    </location>
</feature>
<sequence length="64" mass="7150">MFLAPKNQFFKPGPAGPGPKNFLSARPTAGPGPSLDMYAKNEYRVAPDVARSRRHRFSNRDTFI</sequence>
<dbReference type="Proteomes" id="UP000008068">
    <property type="component" value="Unassembled WGS sequence"/>
</dbReference>
<dbReference type="InParanoid" id="G0PB40"/>
<evidence type="ECO:0000313" key="3">
    <source>
        <dbReference type="Proteomes" id="UP000008068"/>
    </source>
</evidence>
<evidence type="ECO:0000313" key="2">
    <source>
        <dbReference type="EMBL" id="EGT50204.1"/>
    </source>
</evidence>
<dbReference type="HOGENOM" id="CLU_2869676_0_0_1"/>
<keyword evidence="3" id="KW-1185">Reference proteome</keyword>
<gene>
    <name evidence="2" type="ORF">CAEBREN_02334</name>
</gene>
<proteinExistence type="predicted"/>
<dbReference type="AlphaFoldDB" id="G0PB40"/>
<protein>
    <submittedName>
        <fullName evidence="2">Uncharacterized protein</fullName>
    </submittedName>
</protein>